<keyword evidence="2" id="KW-0808">Transferase</keyword>
<dbReference type="GO" id="GO:0016887">
    <property type="term" value="F:ATP hydrolysis activity"/>
    <property type="evidence" value="ECO:0007669"/>
    <property type="project" value="InterPro"/>
</dbReference>
<feature type="domain" description="Protein kinase" evidence="6">
    <location>
        <begin position="1"/>
        <end position="97"/>
    </location>
</feature>
<dbReference type="Gene3D" id="3.40.50.300">
    <property type="entry name" value="P-loop containing nucleotide triphosphate hydrolases"/>
    <property type="match status" value="1"/>
</dbReference>
<sequence>QRLLETGISAQDIKFAGTMGYIAPEVIKGINIDQRSDLYSLGIIIYEILAGKRVKDTFVSIKGIPEEINNIIARLMSKEPAIRPTIPELYQTLSKYLGTIKIEMPEYQVKLPQTGFIEIPEIAERLSLAKAEAIIITGDTGAGKTRLLQEMKFKYLIKGYSVLFYLAREKTRLCESLQTFVDGRKIDFSDKEDKFQIYEEITEDLIKYAKDKDVIIMVDDLDALSDYELGLFRYIGYGLKDSNILLIGT</sequence>
<dbReference type="PANTHER" id="PTHR43671">
    <property type="entry name" value="SERINE/THREONINE-PROTEIN KINASE NEK"/>
    <property type="match status" value="1"/>
</dbReference>
<comment type="caution">
    <text evidence="7">The sequence shown here is derived from an EMBL/GenBank/DDBJ whole genome shotgun (WGS) entry which is preliminary data.</text>
</comment>
<dbReference type="AlphaFoldDB" id="X1P4N0"/>
<keyword evidence="4" id="KW-0418">Kinase</keyword>
<evidence type="ECO:0000256" key="4">
    <source>
        <dbReference type="ARBA" id="ARBA00022777"/>
    </source>
</evidence>
<dbReference type="InterPro" id="IPR027417">
    <property type="entry name" value="P-loop_NTPase"/>
</dbReference>
<dbReference type="EC" id="2.7.11.1" evidence="1"/>
<gene>
    <name evidence="7" type="ORF">S06H3_51574</name>
</gene>
<dbReference type="GO" id="GO:0004674">
    <property type="term" value="F:protein serine/threonine kinase activity"/>
    <property type="evidence" value="ECO:0007669"/>
    <property type="project" value="UniProtKB-EC"/>
</dbReference>
<evidence type="ECO:0000256" key="3">
    <source>
        <dbReference type="ARBA" id="ARBA00022741"/>
    </source>
</evidence>
<dbReference type="InterPro" id="IPR049945">
    <property type="entry name" value="AAA_22"/>
</dbReference>
<dbReference type="InterPro" id="IPR000719">
    <property type="entry name" value="Prot_kinase_dom"/>
</dbReference>
<dbReference type="GO" id="GO:0005524">
    <property type="term" value="F:ATP binding"/>
    <property type="evidence" value="ECO:0007669"/>
    <property type="project" value="UniProtKB-KW"/>
</dbReference>
<dbReference type="PROSITE" id="PS50011">
    <property type="entry name" value="PROTEIN_KINASE_DOM"/>
    <property type="match status" value="1"/>
</dbReference>
<keyword evidence="3" id="KW-0547">Nucleotide-binding</keyword>
<dbReference type="InterPro" id="IPR050660">
    <property type="entry name" value="NEK_Ser/Thr_kinase"/>
</dbReference>
<accession>X1P4N0</accession>
<evidence type="ECO:0000256" key="2">
    <source>
        <dbReference type="ARBA" id="ARBA00022679"/>
    </source>
</evidence>
<dbReference type="SUPFAM" id="SSF52540">
    <property type="entry name" value="P-loop containing nucleoside triphosphate hydrolases"/>
    <property type="match status" value="1"/>
</dbReference>
<evidence type="ECO:0000256" key="1">
    <source>
        <dbReference type="ARBA" id="ARBA00012513"/>
    </source>
</evidence>
<dbReference type="Pfam" id="PF00069">
    <property type="entry name" value="Pkinase"/>
    <property type="match status" value="1"/>
</dbReference>
<feature type="non-terminal residue" evidence="7">
    <location>
        <position position="249"/>
    </location>
</feature>
<dbReference type="Gene3D" id="1.10.510.10">
    <property type="entry name" value="Transferase(Phosphotransferase) domain 1"/>
    <property type="match status" value="1"/>
</dbReference>
<dbReference type="InterPro" id="IPR011009">
    <property type="entry name" value="Kinase-like_dom_sf"/>
</dbReference>
<dbReference type="Pfam" id="PF13401">
    <property type="entry name" value="AAA_22"/>
    <property type="match status" value="1"/>
</dbReference>
<dbReference type="PANTHER" id="PTHR43671:SF13">
    <property type="entry name" value="SERINE_THREONINE-PROTEIN KINASE NEK2"/>
    <property type="match status" value="1"/>
</dbReference>
<dbReference type="SUPFAM" id="SSF56112">
    <property type="entry name" value="Protein kinase-like (PK-like)"/>
    <property type="match status" value="1"/>
</dbReference>
<evidence type="ECO:0000259" key="6">
    <source>
        <dbReference type="PROSITE" id="PS50011"/>
    </source>
</evidence>
<evidence type="ECO:0000313" key="7">
    <source>
        <dbReference type="EMBL" id="GAI37401.1"/>
    </source>
</evidence>
<keyword evidence="5" id="KW-0067">ATP-binding</keyword>
<proteinExistence type="predicted"/>
<feature type="non-terminal residue" evidence="7">
    <location>
        <position position="1"/>
    </location>
</feature>
<reference evidence="7" key="1">
    <citation type="journal article" date="2014" name="Front. Microbiol.">
        <title>High frequency of phylogenetically diverse reductive dehalogenase-homologous genes in deep subseafloor sedimentary metagenomes.</title>
        <authorList>
            <person name="Kawai M."/>
            <person name="Futagami T."/>
            <person name="Toyoda A."/>
            <person name="Takaki Y."/>
            <person name="Nishi S."/>
            <person name="Hori S."/>
            <person name="Arai W."/>
            <person name="Tsubouchi T."/>
            <person name="Morono Y."/>
            <person name="Uchiyama I."/>
            <person name="Ito T."/>
            <person name="Fujiyama A."/>
            <person name="Inagaki F."/>
            <person name="Takami H."/>
        </authorList>
    </citation>
    <scope>NUCLEOTIDE SEQUENCE</scope>
    <source>
        <strain evidence="7">Expedition CK06-06</strain>
    </source>
</reference>
<evidence type="ECO:0000256" key="5">
    <source>
        <dbReference type="ARBA" id="ARBA00022840"/>
    </source>
</evidence>
<dbReference type="EMBL" id="BARV01032736">
    <property type="protein sequence ID" value="GAI37401.1"/>
    <property type="molecule type" value="Genomic_DNA"/>
</dbReference>
<protein>
    <recommendedName>
        <fullName evidence="1">non-specific serine/threonine protein kinase</fullName>
        <ecNumber evidence="1">2.7.11.1</ecNumber>
    </recommendedName>
</protein>
<organism evidence="7">
    <name type="scientific">marine sediment metagenome</name>
    <dbReference type="NCBI Taxonomy" id="412755"/>
    <lineage>
        <taxon>unclassified sequences</taxon>
        <taxon>metagenomes</taxon>
        <taxon>ecological metagenomes</taxon>
    </lineage>
</organism>
<name>X1P4N0_9ZZZZ</name>